<organism evidence="13 14">
    <name type="scientific">Oryzomonas rubra</name>
    <dbReference type="NCBI Taxonomy" id="2509454"/>
    <lineage>
        <taxon>Bacteria</taxon>
        <taxon>Pseudomonadati</taxon>
        <taxon>Thermodesulfobacteriota</taxon>
        <taxon>Desulfuromonadia</taxon>
        <taxon>Geobacterales</taxon>
        <taxon>Geobacteraceae</taxon>
        <taxon>Oryzomonas</taxon>
    </lineage>
</organism>
<protein>
    <submittedName>
        <fullName evidence="13">Thiol reductant ABC exporter subunit CydD</fullName>
    </submittedName>
</protein>
<keyword evidence="14" id="KW-1185">Reference proteome</keyword>
<keyword evidence="8 10" id="KW-1133">Transmembrane helix</keyword>
<keyword evidence="3" id="KW-1003">Cell membrane</keyword>
<evidence type="ECO:0000256" key="5">
    <source>
        <dbReference type="ARBA" id="ARBA00022692"/>
    </source>
</evidence>
<dbReference type="GO" id="GO:0042883">
    <property type="term" value="P:cysteine transport"/>
    <property type="evidence" value="ECO:0007669"/>
    <property type="project" value="InterPro"/>
</dbReference>
<dbReference type="SMART" id="SM00382">
    <property type="entry name" value="AAA"/>
    <property type="match status" value="1"/>
</dbReference>
<dbReference type="CDD" id="cd18584">
    <property type="entry name" value="ABC_6TM_AarD_CydD"/>
    <property type="match status" value="1"/>
</dbReference>
<evidence type="ECO:0000256" key="4">
    <source>
        <dbReference type="ARBA" id="ARBA00022519"/>
    </source>
</evidence>
<dbReference type="PANTHER" id="PTHR24221">
    <property type="entry name" value="ATP-BINDING CASSETTE SUB-FAMILY B"/>
    <property type="match status" value="1"/>
</dbReference>
<evidence type="ECO:0000256" key="9">
    <source>
        <dbReference type="ARBA" id="ARBA00023136"/>
    </source>
</evidence>
<dbReference type="InterPro" id="IPR014216">
    <property type="entry name" value="ABC_transptr_CydD"/>
</dbReference>
<feature type="domain" description="ABC transporter" evidence="11">
    <location>
        <begin position="330"/>
        <end position="565"/>
    </location>
</feature>
<dbReference type="PROSITE" id="PS50929">
    <property type="entry name" value="ABC_TM1F"/>
    <property type="match status" value="1"/>
</dbReference>
<dbReference type="Gene3D" id="1.20.1560.10">
    <property type="entry name" value="ABC transporter type 1, transmembrane domain"/>
    <property type="match status" value="1"/>
</dbReference>
<keyword evidence="9 10" id="KW-0472">Membrane</keyword>
<feature type="transmembrane region" description="Helical" evidence="10">
    <location>
        <begin position="230"/>
        <end position="258"/>
    </location>
</feature>
<reference evidence="13 14" key="1">
    <citation type="submission" date="2019-04" db="EMBL/GenBank/DDBJ databases">
        <title>Geobacter ruber sp. nov., ferric-reducing bacteria isolated from paddy soil.</title>
        <authorList>
            <person name="Xu Z."/>
            <person name="Masuda Y."/>
            <person name="Itoh H."/>
            <person name="Senoo K."/>
        </authorList>
    </citation>
    <scope>NUCLEOTIDE SEQUENCE [LARGE SCALE GENOMIC DNA]</scope>
    <source>
        <strain evidence="13 14">Red88</strain>
    </source>
</reference>
<feature type="domain" description="ABC transmembrane type-1" evidence="12">
    <location>
        <begin position="13"/>
        <end position="296"/>
    </location>
</feature>
<dbReference type="NCBIfam" id="TIGR02857">
    <property type="entry name" value="CydD"/>
    <property type="match status" value="1"/>
</dbReference>
<dbReference type="PROSITE" id="PS50893">
    <property type="entry name" value="ABC_TRANSPORTER_2"/>
    <property type="match status" value="1"/>
</dbReference>
<evidence type="ECO:0000256" key="1">
    <source>
        <dbReference type="ARBA" id="ARBA00004651"/>
    </source>
</evidence>
<feature type="transmembrane region" description="Helical" evidence="10">
    <location>
        <begin position="128"/>
        <end position="146"/>
    </location>
</feature>
<evidence type="ECO:0000259" key="12">
    <source>
        <dbReference type="PROSITE" id="PS50929"/>
    </source>
</evidence>
<dbReference type="EMBL" id="SRSD01000001">
    <property type="protein sequence ID" value="KAA0895480.1"/>
    <property type="molecule type" value="Genomic_DNA"/>
</dbReference>
<dbReference type="OrthoDB" id="9772049at2"/>
<evidence type="ECO:0000256" key="10">
    <source>
        <dbReference type="SAM" id="Phobius"/>
    </source>
</evidence>
<dbReference type="PANTHER" id="PTHR24221:SF590">
    <property type="entry name" value="COMPONENT LINKED WITH THE ASSEMBLY OF CYTOCHROME' TRANSPORT TRANSMEMBRANE ATP-BINDING PROTEIN ABC TRANSPORTER CYDD-RELATED"/>
    <property type="match status" value="1"/>
</dbReference>
<dbReference type="SUPFAM" id="SSF52540">
    <property type="entry name" value="P-loop containing nucleoside triphosphate hydrolases"/>
    <property type="match status" value="1"/>
</dbReference>
<dbReference type="SUPFAM" id="SSF90123">
    <property type="entry name" value="ABC transporter transmembrane region"/>
    <property type="match status" value="1"/>
</dbReference>
<dbReference type="Proteomes" id="UP000324298">
    <property type="component" value="Unassembled WGS sequence"/>
</dbReference>
<dbReference type="Pfam" id="PF00664">
    <property type="entry name" value="ABC_membrane"/>
    <property type="match status" value="1"/>
</dbReference>
<dbReference type="Gene3D" id="3.40.50.300">
    <property type="entry name" value="P-loop containing nucleotide triphosphate hydrolases"/>
    <property type="match status" value="1"/>
</dbReference>
<comment type="caution">
    <text evidence="13">The sequence shown here is derived from an EMBL/GenBank/DDBJ whole genome shotgun (WGS) entry which is preliminary data.</text>
</comment>
<name>A0A5A9XRM1_9BACT</name>
<evidence type="ECO:0000256" key="6">
    <source>
        <dbReference type="ARBA" id="ARBA00022741"/>
    </source>
</evidence>
<evidence type="ECO:0000256" key="2">
    <source>
        <dbReference type="ARBA" id="ARBA00022448"/>
    </source>
</evidence>
<keyword evidence="2" id="KW-0813">Transport</keyword>
<evidence type="ECO:0000313" key="13">
    <source>
        <dbReference type="EMBL" id="KAA0895480.1"/>
    </source>
</evidence>
<dbReference type="InterPro" id="IPR003593">
    <property type="entry name" value="AAA+_ATPase"/>
</dbReference>
<dbReference type="GO" id="GO:0005524">
    <property type="term" value="F:ATP binding"/>
    <property type="evidence" value="ECO:0007669"/>
    <property type="project" value="UniProtKB-KW"/>
</dbReference>
<proteinExistence type="predicted"/>
<dbReference type="InterPro" id="IPR027417">
    <property type="entry name" value="P-loop_NTPase"/>
</dbReference>
<gene>
    <name evidence="13" type="primary">cydD</name>
    <name evidence="13" type="ORF">ET418_00930</name>
</gene>
<keyword evidence="4" id="KW-0997">Cell inner membrane</keyword>
<dbReference type="InterPro" id="IPR003439">
    <property type="entry name" value="ABC_transporter-like_ATP-bd"/>
</dbReference>
<evidence type="ECO:0000256" key="7">
    <source>
        <dbReference type="ARBA" id="ARBA00022840"/>
    </source>
</evidence>
<sequence length="569" mass="61459">MNLLKNRVKPTLLLAVGLGIASGFVLIAQALIVAGLVHRVMIDGSGYREVLPQLLWLPPLMLARAGLSWVSERVAFAASATIRQEVRNDLFQRLLDAGPLQLKGDRAGEVATVIVDGVEALEGYYSRYLPHLAVMAVVPLSILAAVVPADWISAGIMLFTAPFIPFFTILIGRGAERLNQRQWQTLARLGGYFLDRVNGLATLRMFNASRREAEMIARISDDYRRATMSVLYMAFLSALVLEFFATVSVALMAVVIGFRLLKGGMAFQDGFTVLLLAPEFYLPLRLMGNYYHARMEAIGAAERIFSLLDTPPAPRPAAPRPLPPISPLRICLEDVRFRYAPDSPPVIDGVTLNLAPGERVALVGPSGAGKSTLAALLLGFALPEHGRVLVNGVDLAQCDPDQWRCHVAWVPQSPHLFHGTIGDNIRLGRRDATDTDVLQAASRARCGEFIARLPHGLDTVIGEQGAGLSGGQARRIALARVFLKDSPLIITDEPTAGLDAHSETLVREALGELAQGRTVLSIAHRLATLEDADRVVVMSGGRIIEQGHYDELKGAGGLFARMAAAGEGA</sequence>
<dbReference type="Pfam" id="PF00005">
    <property type="entry name" value="ABC_tran"/>
    <property type="match status" value="1"/>
</dbReference>
<dbReference type="InterPro" id="IPR039421">
    <property type="entry name" value="Type_1_exporter"/>
</dbReference>
<keyword evidence="7" id="KW-0067">ATP-binding</keyword>
<dbReference type="AlphaFoldDB" id="A0A5A9XRM1"/>
<dbReference type="PROSITE" id="PS00211">
    <property type="entry name" value="ABC_TRANSPORTER_1"/>
    <property type="match status" value="1"/>
</dbReference>
<dbReference type="GO" id="GO:0005886">
    <property type="term" value="C:plasma membrane"/>
    <property type="evidence" value="ECO:0007669"/>
    <property type="project" value="UniProtKB-SubCell"/>
</dbReference>
<dbReference type="InterPro" id="IPR017871">
    <property type="entry name" value="ABC_transporter-like_CS"/>
</dbReference>
<evidence type="ECO:0000256" key="3">
    <source>
        <dbReference type="ARBA" id="ARBA00022475"/>
    </source>
</evidence>
<dbReference type="GO" id="GO:0140359">
    <property type="term" value="F:ABC-type transporter activity"/>
    <property type="evidence" value="ECO:0007669"/>
    <property type="project" value="InterPro"/>
</dbReference>
<evidence type="ECO:0000256" key="8">
    <source>
        <dbReference type="ARBA" id="ARBA00022989"/>
    </source>
</evidence>
<dbReference type="FunFam" id="3.40.50.300:FF:001001">
    <property type="entry name" value="Multidrug ABC transporter ATP-binding protein"/>
    <property type="match status" value="1"/>
</dbReference>
<dbReference type="GO" id="GO:0016887">
    <property type="term" value="F:ATP hydrolysis activity"/>
    <property type="evidence" value="ECO:0007669"/>
    <property type="project" value="InterPro"/>
</dbReference>
<dbReference type="InterPro" id="IPR036640">
    <property type="entry name" value="ABC1_TM_sf"/>
</dbReference>
<feature type="transmembrane region" description="Helical" evidence="10">
    <location>
        <begin position="12"/>
        <end position="37"/>
    </location>
</feature>
<evidence type="ECO:0000313" key="14">
    <source>
        <dbReference type="Proteomes" id="UP000324298"/>
    </source>
</evidence>
<dbReference type="InterPro" id="IPR011527">
    <property type="entry name" value="ABC1_TM_dom"/>
</dbReference>
<keyword evidence="5 10" id="KW-0812">Transmembrane</keyword>
<comment type="subcellular location">
    <subcellularLocation>
        <location evidence="1">Cell membrane</location>
        <topology evidence="1">Multi-pass membrane protein</topology>
    </subcellularLocation>
</comment>
<accession>A0A5A9XRM1</accession>
<feature type="transmembrane region" description="Helical" evidence="10">
    <location>
        <begin position="152"/>
        <end position="172"/>
    </location>
</feature>
<keyword evidence="6" id="KW-0547">Nucleotide-binding</keyword>
<evidence type="ECO:0000259" key="11">
    <source>
        <dbReference type="PROSITE" id="PS50893"/>
    </source>
</evidence>